<dbReference type="SUPFAM" id="SSF53474">
    <property type="entry name" value="alpha/beta-Hydrolases"/>
    <property type="match status" value="1"/>
</dbReference>
<dbReference type="OMA" id="WRIIANI"/>
<organism evidence="18">
    <name type="scientific">Rosellinia necatrix</name>
    <name type="common">White root-rot fungus</name>
    <dbReference type="NCBI Taxonomy" id="77044"/>
    <lineage>
        <taxon>Eukaryota</taxon>
        <taxon>Fungi</taxon>
        <taxon>Dikarya</taxon>
        <taxon>Ascomycota</taxon>
        <taxon>Pezizomycotina</taxon>
        <taxon>Sordariomycetes</taxon>
        <taxon>Xylariomycetidae</taxon>
        <taxon>Xylariales</taxon>
        <taxon>Xylariaceae</taxon>
        <taxon>Rosellinia</taxon>
    </lineage>
</organism>
<evidence type="ECO:0000256" key="15">
    <source>
        <dbReference type="ARBA" id="ARBA00041701"/>
    </source>
</evidence>
<comment type="similarity">
    <text evidence="13">Belongs to the SERAC1 family.</text>
</comment>
<evidence type="ECO:0000313" key="19">
    <source>
        <dbReference type="Proteomes" id="UP000054516"/>
    </source>
</evidence>
<dbReference type="STRING" id="77044.A0A1W2TW99"/>
<sequence length="1611" mass="183881">MLATRAIWAISGLLEGTSASAAVCATAVCASLFLYSLSLRIYRRDQQLRPDGIKIISDPANAEFEIVTVHGLGAHPDYTWTCKATCKPPTAGNDRIDLRELLRKNFDKARVLSFAHNSDWLVNAPTKTAQEIGARLLYKLRDNRKQRLPIIFIGHSFGGIIIKEALCISAESENIVHDTAGIVFLGTPHQGSPLSIFGWIVARATALLGSSTGLLFTLRHHSSQLSDLDSRFDAVRARFRDAKIYSIYETKPSYILGWVSLGIIVNRNSAKGPAHKAFPVDTDHSGLNKGPDSESDPFKTIAKTITMVRNRASPLKVGDSQIRAVHEGKLNIERLSGQVLDMNQCYINLSIVVSTKSTNEFGRPDFRASLLERLNIKEPDRDLHVNLSNLFEPREFRVGEGKKLPRRILIRGVPGVGKTTLCKKLVHDFIHKKQWNKYFARLLWIPLRNLQGLESRYKLADLLHDEYFRQHQDPGQILEVLSEECEKSATLFLLDGLDEAWPPQSRHTSGILQQLLNQPNIIVTSRPSVQLPEDFKPFDFELETIGFYPNQVRQYVEHVTTAEKSQQIMGFLDQNPLVRDLVRIPIQLDALCFAWDDKSVEPPQTMTNLYEAIERALLNKDARNLKPTTSNHLPYPTLRFLLKDEADLLEKLAFVGMLNGLVIFDEKFFTKWPQHFIMPLEKTFDKTLENLSFIRASPSAHDGSRHYYFLHLTLQEYFAARYLTRMWIAKEDFQLPYAKKEKVEKISAAKFFSRFKYLEQFNIVWRFMAGLTVSNANYQKRFVQVIQEPPLDLLGSVHHRLLMHCLFELPSSCKLREPLEDRLIAWSTFEYGVCPPAYQLRTQRFIASEIEFPASLLYKLLQKNGDYRKIRILKSMQSRRMVSNDIVQLIVSWFRDSPNQDILNAILSCLETLWKHLLLSGQLVSTENIPSQGHTGDSNTATSVHKGPSKLAEEMMQAIEYRLENDANSSFRKGLVYFLRDKTDIPGVPQAIVARLRDGNHGVQEAAMQSLRNSLHLQYVLNHVAKKLDDPIPRFREIAVASLRDRLELHEIRTKVIDMLGDKSFSVQEAVVESLRDNLDLPEIRAKVEAKLTGKNPDAQLAAVGVLRKHLDQPVVTKAIIANLNNPDMTIQHTTINNLRGQPHLPKAIVEKLLARLVGSGSGIREGILKILKNHLDQPEICQAIAACLADEDDDIHRVTTEALREQPNLPETILKVFVARLEHNSQRPDSNWLESPWRIIANIFRYQNLPGTISQQLVKKLENEDSHIQCVAMRMLQLQSNLPKELVGELAKKRERTEPEIRDVITMTLWNQSDLPDDVLQALITGLKDNDSSFVQFVMDTCMRLQSKEILHVCFYHDRELRLNEVTIKLIQRYLHLPEIRENVVAKLGHENEWVRLFAANILSSQPTQPVLDAMVERLKVQKENPYVRHSVVEALSKQPERYQELEEATVQAVILWTDDLNFSQDAVKILRWQRALSDSALASLSSIFKRVEPSYWYRRSAELLSLLQSLPKLMGAISNADDNLKPLAEFLFEQSVERHLAWYHYNGKFHLVVDRTVIEYEGQHPGRVINEVFPGQPDYGQKPDESRGHSSDNTLSVLNEVVRNRSETQ</sequence>
<dbReference type="OrthoDB" id="7464126at2759"/>
<feature type="compositionally biased region" description="Basic and acidic residues" evidence="16">
    <location>
        <begin position="1583"/>
        <end position="1592"/>
    </location>
</feature>
<evidence type="ECO:0000256" key="6">
    <source>
        <dbReference type="ARBA" id="ARBA00022824"/>
    </source>
</evidence>
<dbReference type="InterPro" id="IPR029058">
    <property type="entry name" value="AB_hydrolase_fold"/>
</dbReference>
<protein>
    <recommendedName>
        <fullName evidence="14">Protein SERAC1</fullName>
    </recommendedName>
    <alternativeName>
        <fullName evidence="15">Serine active site-containing protein 1</fullName>
    </alternativeName>
</protein>
<dbReference type="InterPro" id="IPR016024">
    <property type="entry name" value="ARM-type_fold"/>
</dbReference>
<keyword evidence="4" id="KW-0444">Lipid biosynthesis</keyword>
<reference evidence="18" key="1">
    <citation type="submission" date="2016-03" db="EMBL/GenBank/DDBJ databases">
        <title>Draft genome sequence of Rosellinia necatrix.</title>
        <authorList>
            <person name="Kanematsu S."/>
        </authorList>
    </citation>
    <scope>NUCLEOTIDE SEQUENCE [LARGE SCALE GENOMIC DNA]</scope>
    <source>
        <strain evidence="18">W97</strain>
    </source>
</reference>
<dbReference type="InterPro" id="IPR027417">
    <property type="entry name" value="P-loop_NTPase"/>
</dbReference>
<dbReference type="InterPro" id="IPR011989">
    <property type="entry name" value="ARM-like"/>
</dbReference>
<evidence type="ECO:0000256" key="2">
    <source>
        <dbReference type="ARBA" id="ARBA00004173"/>
    </source>
</evidence>
<dbReference type="InterPro" id="IPR052374">
    <property type="entry name" value="SERAC1"/>
</dbReference>
<evidence type="ECO:0000256" key="12">
    <source>
        <dbReference type="ARBA" id="ARBA00023264"/>
    </source>
</evidence>
<dbReference type="Pfam" id="PF05729">
    <property type="entry name" value="NACHT"/>
    <property type="match status" value="1"/>
</dbReference>
<accession>A0A1W2TW99</accession>
<name>A0A1W2TW99_ROSNE</name>
<keyword evidence="6" id="KW-0256">Endoplasmic reticulum</keyword>
<keyword evidence="11" id="KW-0594">Phospholipid biosynthesis</keyword>
<dbReference type="Proteomes" id="UP000054516">
    <property type="component" value="Unassembled WGS sequence"/>
</dbReference>
<feature type="domain" description="NACHT" evidence="17">
    <location>
        <begin position="406"/>
        <end position="500"/>
    </location>
</feature>
<evidence type="ECO:0000256" key="1">
    <source>
        <dbReference type="ARBA" id="ARBA00004167"/>
    </source>
</evidence>
<keyword evidence="12" id="KW-1208">Phospholipid metabolism</keyword>
<evidence type="ECO:0000256" key="5">
    <source>
        <dbReference type="ARBA" id="ARBA00022692"/>
    </source>
</evidence>
<dbReference type="GO" id="GO:0008654">
    <property type="term" value="P:phospholipid biosynthetic process"/>
    <property type="evidence" value="ECO:0007669"/>
    <property type="project" value="UniProtKB-KW"/>
</dbReference>
<dbReference type="Gene3D" id="3.40.50.1820">
    <property type="entry name" value="alpha/beta hydrolase"/>
    <property type="match status" value="1"/>
</dbReference>
<dbReference type="SUPFAM" id="SSF52540">
    <property type="entry name" value="P-loop containing nucleoside triphosphate hydrolases"/>
    <property type="match status" value="1"/>
</dbReference>
<proteinExistence type="inferred from homology"/>
<keyword evidence="5" id="KW-0812">Transmembrane</keyword>
<dbReference type="SUPFAM" id="SSF48371">
    <property type="entry name" value="ARM repeat"/>
    <property type="match status" value="1"/>
</dbReference>
<dbReference type="InterPro" id="IPR055496">
    <property type="entry name" value="DUF7068"/>
</dbReference>
<evidence type="ECO:0000256" key="4">
    <source>
        <dbReference type="ARBA" id="ARBA00022516"/>
    </source>
</evidence>
<evidence type="ECO:0000256" key="13">
    <source>
        <dbReference type="ARBA" id="ARBA00038024"/>
    </source>
</evidence>
<dbReference type="Gene3D" id="3.40.50.300">
    <property type="entry name" value="P-loop containing nucleotide triphosphate hydrolases"/>
    <property type="match status" value="1"/>
</dbReference>
<keyword evidence="10" id="KW-0472">Membrane</keyword>
<dbReference type="PROSITE" id="PS50837">
    <property type="entry name" value="NACHT"/>
    <property type="match status" value="1"/>
</dbReference>
<dbReference type="EMBL" id="DF977529">
    <property type="protein sequence ID" value="GAP92935.2"/>
    <property type="molecule type" value="Genomic_DNA"/>
</dbReference>
<keyword evidence="7" id="KW-1133">Transmembrane helix</keyword>
<evidence type="ECO:0000256" key="14">
    <source>
        <dbReference type="ARBA" id="ARBA00040991"/>
    </source>
</evidence>
<dbReference type="GO" id="GO:0016020">
    <property type="term" value="C:membrane"/>
    <property type="evidence" value="ECO:0007669"/>
    <property type="project" value="UniProtKB-SubCell"/>
</dbReference>
<dbReference type="GO" id="GO:0005739">
    <property type="term" value="C:mitochondrion"/>
    <property type="evidence" value="ECO:0007669"/>
    <property type="project" value="UniProtKB-SubCell"/>
</dbReference>
<dbReference type="InterPro" id="IPR007111">
    <property type="entry name" value="NACHT_NTPase"/>
</dbReference>
<feature type="region of interest" description="Disordered" evidence="16">
    <location>
        <begin position="1573"/>
        <end position="1611"/>
    </location>
</feature>
<gene>
    <name evidence="18" type="ORF">SAMD00023353_8400250</name>
</gene>
<dbReference type="GO" id="GO:0005783">
    <property type="term" value="C:endoplasmic reticulum"/>
    <property type="evidence" value="ECO:0007669"/>
    <property type="project" value="UniProtKB-SubCell"/>
</dbReference>
<keyword evidence="19" id="KW-1185">Reference proteome</keyword>
<evidence type="ECO:0000256" key="9">
    <source>
        <dbReference type="ARBA" id="ARBA00023128"/>
    </source>
</evidence>
<dbReference type="PANTHER" id="PTHR48182:SF2">
    <property type="entry name" value="PROTEIN SERAC1"/>
    <property type="match status" value="1"/>
</dbReference>
<evidence type="ECO:0000256" key="3">
    <source>
        <dbReference type="ARBA" id="ARBA00004240"/>
    </source>
</evidence>
<evidence type="ECO:0000259" key="17">
    <source>
        <dbReference type="PROSITE" id="PS50837"/>
    </source>
</evidence>
<evidence type="ECO:0000256" key="16">
    <source>
        <dbReference type="SAM" id="MobiDB-lite"/>
    </source>
</evidence>
<evidence type="ECO:0000256" key="7">
    <source>
        <dbReference type="ARBA" id="ARBA00022989"/>
    </source>
</evidence>
<keyword evidence="8" id="KW-0443">Lipid metabolism</keyword>
<keyword evidence="9" id="KW-0496">Mitochondrion</keyword>
<comment type="subcellular location">
    <subcellularLocation>
        <location evidence="3">Endoplasmic reticulum</location>
    </subcellularLocation>
    <subcellularLocation>
        <location evidence="1">Membrane</location>
        <topology evidence="1">Single-pass membrane protein</topology>
    </subcellularLocation>
    <subcellularLocation>
        <location evidence="2">Mitochondrion</location>
    </subcellularLocation>
</comment>
<evidence type="ECO:0000256" key="10">
    <source>
        <dbReference type="ARBA" id="ARBA00023136"/>
    </source>
</evidence>
<evidence type="ECO:0000256" key="8">
    <source>
        <dbReference type="ARBA" id="ARBA00023098"/>
    </source>
</evidence>
<evidence type="ECO:0000256" key="11">
    <source>
        <dbReference type="ARBA" id="ARBA00023209"/>
    </source>
</evidence>
<evidence type="ECO:0000313" key="18">
    <source>
        <dbReference type="EMBL" id="GAP92935.2"/>
    </source>
</evidence>
<dbReference type="Gene3D" id="1.25.10.10">
    <property type="entry name" value="Leucine-rich Repeat Variant"/>
    <property type="match status" value="3"/>
</dbReference>
<dbReference type="Pfam" id="PF23238">
    <property type="entry name" value="DUF7068"/>
    <property type="match status" value="1"/>
</dbReference>
<dbReference type="PANTHER" id="PTHR48182">
    <property type="entry name" value="PROTEIN SERAC1"/>
    <property type="match status" value="1"/>
</dbReference>